<dbReference type="OrthoDB" id="2679843at2759"/>
<evidence type="ECO:0000313" key="3">
    <source>
        <dbReference type="Proteomes" id="UP000623467"/>
    </source>
</evidence>
<comment type="caution">
    <text evidence="2">The sequence shown here is derived from an EMBL/GenBank/DDBJ whole genome shotgun (WGS) entry which is preliminary data.</text>
</comment>
<feature type="transmembrane region" description="Helical" evidence="1">
    <location>
        <begin position="357"/>
        <end position="375"/>
    </location>
</feature>
<keyword evidence="1" id="KW-0472">Membrane</keyword>
<name>A0A8H7CH68_9AGAR</name>
<sequence>MALDVDPEQLEACKKQWVIKWQKYHEEFPEESLAHIQGMGHAELRERSHWLEAEFTRVRDNIPVLGNDTNDPEIVAGLIFVGELLDGCQADLVNLIRAGRTTDTHSTSDSTRPKFQVPMEQLKNVERSHMFALSCMNEIMTLKQTPAIKWQQQIAANSQLLKLNQSGLGPPMPFENLASEPDDTANQMQTMPVSAPENQTLTRTPPVNFITSRSNDIDQNRPLGHGIDQNQQNPLVVVNAYIKNLTTLLGIAFFGASITWSTIFSGTRGDLVLISWSACLFIVGAVGAAAASMLVLPEEDIVARYRTVRWTVRILSLIAIVHVLAGMFLIAVAILVLDPTQQSPQALAGKVGVRSAGAYAIAVSVSCVGVSGAVWRRYTTSTWFLSAPILRIC</sequence>
<accession>A0A8H7CH68</accession>
<dbReference type="Proteomes" id="UP000623467">
    <property type="component" value="Unassembled WGS sequence"/>
</dbReference>
<feature type="transmembrane region" description="Helical" evidence="1">
    <location>
        <begin position="317"/>
        <end position="337"/>
    </location>
</feature>
<keyword evidence="3" id="KW-1185">Reference proteome</keyword>
<dbReference type="AlphaFoldDB" id="A0A8H7CH68"/>
<protein>
    <submittedName>
        <fullName evidence="2">Uncharacterized protein</fullName>
    </submittedName>
</protein>
<evidence type="ECO:0000313" key="2">
    <source>
        <dbReference type="EMBL" id="KAF7335293.1"/>
    </source>
</evidence>
<keyword evidence="1" id="KW-0812">Transmembrane</keyword>
<proteinExistence type="predicted"/>
<feature type="transmembrane region" description="Helical" evidence="1">
    <location>
        <begin position="273"/>
        <end position="296"/>
    </location>
</feature>
<feature type="transmembrane region" description="Helical" evidence="1">
    <location>
        <begin position="248"/>
        <end position="267"/>
    </location>
</feature>
<reference evidence="2" key="1">
    <citation type="submission" date="2020-05" db="EMBL/GenBank/DDBJ databases">
        <title>Mycena genomes resolve the evolution of fungal bioluminescence.</title>
        <authorList>
            <person name="Tsai I.J."/>
        </authorList>
    </citation>
    <scope>NUCLEOTIDE SEQUENCE</scope>
    <source>
        <strain evidence="2">160909Yilan</strain>
    </source>
</reference>
<evidence type="ECO:0000256" key="1">
    <source>
        <dbReference type="SAM" id="Phobius"/>
    </source>
</evidence>
<keyword evidence="1" id="KW-1133">Transmembrane helix</keyword>
<dbReference type="EMBL" id="JACAZH010000041">
    <property type="protein sequence ID" value="KAF7335293.1"/>
    <property type="molecule type" value="Genomic_DNA"/>
</dbReference>
<organism evidence="2 3">
    <name type="scientific">Mycena sanguinolenta</name>
    <dbReference type="NCBI Taxonomy" id="230812"/>
    <lineage>
        <taxon>Eukaryota</taxon>
        <taxon>Fungi</taxon>
        <taxon>Dikarya</taxon>
        <taxon>Basidiomycota</taxon>
        <taxon>Agaricomycotina</taxon>
        <taxon>Agaricomycetes</taxon>
        <taxon>Agaricomycetidae</taxon>
        <taxon>Agaricales</taxon>
        <taxon>Marasmiineae</taxon>
        <taxon>Mycenaceae</taxon>
        <taxon>Mycena</taxon>
    </lineage>
</organism>
<gene>
    <name evidence="2" type="ORF">MSAN_02340000</name>
</gene>